<sequence>MPARLPIPRFTLYTGGKECSLCEVAKHELSILRRTTPFELTLWNIRDPPENADVKEAKKWRRLYQYDIPVLHLGEKRIQKHRIDRTKLQTFIEEWQASHSQQQTSESSCNKSTIMTETETKTQSVLRFSSASSRVISERDKHGESASVGFEVIEESGVSAQAEGRIRGPRPWKTYLGKAFFRLPSPVGEYTPESEGDIFAPLLEKTFKGFSDIPIGSDIPIIDLSQSASTANTGVEVDDADGVRELSWEIDTRPGITGIGEEGGDVLYDEPTRESTGWQTNQVCWNCLETGHAFSSCPHPRNYAQVRKSRDDFIYARDHLMPEQAIPALQLYLDLRVTQDEKDRRLELVDRFVPGKISAQLEDAICFVVEENDMALDHYGADMGDPIAQEEVQLMKIEREKIEMKRRRKRWDWYEGMMRWGYPIGWVAGRDPIEEVKRRITLLKVHEKPFDTSLEMNDGDDLQIFGGTLGTPTFSPDGEPSDDSIIGSNTGMNSDTNASSSAIRIGSEKHGDQSDDGMEMDMDLDYADKSDTGAEPASSIQCSNGGGLDSPQASDHLGVATPSNELPSTVVDDGEDAFPPPENIYPPSPSSDAFDPLAPPPAHPPPPPDDLPPPPPPPDDCPPPPPSDPPPPTPLSLPYTDGQTVHGPRSSALQFPTAHAPQSRPQLNNITKHPHTPHVYTSKDTPDDQRFPQTPHSAHASEKLAANPSTLLRPVPIGPKGYRPPTPTSKSIPTGPRGYQPPTPMKRWAKYHTDLFDSERLMVYDESRPFPLGSW</sequence>
<protein>
    <recommendedName>
        <fullName evidence="5">CCHC-type domain-containing protein</fullName>
    </recommendedName>
</protein>
<feature type="compositionally biased region" description="Polar residues" evidence="2">
    <location>
        <begin position="486"/>
        <end position="502"/>
    </location>
</feature>
<dbReference type="Proteomes" id="UP000092666">
    <property type="component" value="Unassembled WGS sequence"/>
</dbReference>
<evidence type="ECO:0000256" key="2">
    <source>
        <dbReference type="SAM" id="MobiDB-lite"/>
    </source>
</evidence>
<evidence type="ECO:0000313" key="4">
    <source>
        <dbReference type="Proteomes" id="UP000092666"/>
    </source>
</evidence>
<dbReference type="OrthoDB" id="8026949at2759"/>
<dbReference type="SUPFAM" id="SSF57756">
    <property type="entry name" value="Retrovirus zinc finger-like domains"/>
    <property type="match status" value="1"/>
</dbReference>
<dbReference type="AlphaFoldDB" id="A0A1B9H0D9"/>
<evidence type="ECO:0000313" key="3">
    <source>
        <dbReference type="EMBL" id="OCF36742.1"/>
    </source>
</evidence>
<dbReference type="PANTHER" id="PTHR33558:SF1">
    <property type="entry name" value="GLUTAREDOXIN-LIKE PROTEIN C5ORF63 HOMOLOG"/>
    <property type="match status" value="1"/>
</dbReference>
<evidence type="ECO:0008006" key="5">
    <source>
        <dbReference type="Google" id="ProtNLM"/>
    </source>
</evidence>
<dbReference type="EMBL" id="KI669494">
    <property type="protein sequence ID" value="OCF36742.1"/>
    <property type="molecule type" value="Genomic_DNA"/>
</dbReference>
<dbReference type="STRING" id="1296120.A0A1B9H0D9"/>
<dbReference type="Pfam" id="PF05768">
    <property type="entry name" value="Glrx-like"/>
    <property type="match status" value="1"/>
</dbReference>
<dbReference type="InterPro" id="IPR036249">
    <property type="entry name" value="Thioredoxin-like_sf"/>
</dbReference>
<accession>A0A1B9H0D9</accession>
<reference evidence="3 4" key="1">
    <citation type="submission" date="2013-07" db="EMBL/GenBank/DDBJ databases">
        <title>The Genome Sequence of Cryptococcus heveanensis BCC8398.</title>
        <authorList>
            <consortium name="The Broad Institute Genome Sequencing Platform"/>
            <person name="Cuomo C."/>
            <person name="Litvintseva A."/>
            <person name="Chen Y."/>
            <person name="Heitman J."/>
            <person name="Sun S."/>
            <person name="Springer D."/>
            <person name="Dromer F."/>
            <person name="Young S.K."/>
            <person name="Zeng Q."/>
            <person name="Gargeya S."/>
            <person name="Fitzgerald M."/>
            <person name="Abouelleil A."/>
            <person name="Alvarado L."/>
            <person name="Berlin A.M."/>
            <person name="Chapman S.B."/>
            <person name="Dewar J."/>
            <person name="Goldberg J."/>
            <person name="Griggs A."/>
            <person name="Gujja S."/>
            <person name="Hansen M."/>
            <person name="Howarth C."/>
            <person name="Imamovic A."/>
            <person name="Larimer J."/>
            <person name="McCowan C."/>
            <person name="Murphy C."/>
            <person name="Pearson M."/>
            <person name="Priest M."/>
            <person name="Roberts A."/>
            <person name="Saif S."/>
            <person name="Shea T."/>
            <person name="Sykes S."/>
            <person name="Wortman J."/>
            <person name="Nusbaum C."/>
            <person name="Birren B."/>
        </authorList>
    </citation>
    <scope>NUCLEOTIDE SEQUENCE [LARGE SCALE GENOMIC DNA]</scope>
    <source>
        <strain evidence="3 4">BCC8398</strain>
    </source>
</reference>
<dbReference type="GO" id="GO:0008270">
    <property type="term" value="F:zinc ion binding"/>
    <property type="evidence" value="ECO:0007669"/>
    <property type="project" value="InterPro"/>
</dbReference>
<dbReference type="InterPro" id="IPR008554">
    <property type="entry name" value="Glutaredoxin-like"/>
</dbReference>
<reference evidence="4" key="2">
    <citation type="submission" date="2013-12" db="EMBL/GenBank/DDBJ databases">
        <title>Evolution of pathogenesis and genome organization in the Tremellales.</title>
        <authorList>
            <person name="Cuomo C."/>
            <person name="Litvintseva A."/>
            <person name="Heitman J."/>
            <person name="Chen Y."/>
            <person name="Sun S."/>
            <person name="Springer D."/>
            <person name="Dromer F."/>
            <person name="Young S."/>
            <person name="Zeng Q."/>
            <person name="Chapman S."/>
            <person name="Gujja S."/>
            <person name="Saif S."/>
            <person name="Birren B."/>
        </authorList>
    </citation>
    <scope>NUCLEOTIDE SEQUENCE [LARGE SCALE GENOMIC DNA]</scope>
    <source>
        <strain evidence="4">BCC8398</strain>
    </source>
</reference>
<dbReference type="SUPFAM" id="SSF52833">
    <property type="entry name" value="Thioredoxin-like"/>
    <property type="match status" value="1"/>
</dbReference>
<dbReference type="PANTHER" id="PTHR33558">
    <property type="entry name" value="GLUTAREDOXIN-LIKE PROTEIN C5ORF63 HOMOLOG"/>
    <property type="match status" value="1"/>
</dbReference>
<proteinExistence type="predicted"/>
<keyword evidence="1" id="KW-0507">mRNA processing</keyword>
<dbReference type="InterPro" id="IPR036875">
    <property type="entry name" value="Znf_CCHC_sf"/>
</dbReference>
<feature type="compositionally biased region" description="Pro residues" evidence="2">
    <location>
        <begin position="597"/>
        <end position="635"/>
    </location>
</feature>
<dbReference type="GO" id="GO:0003676">
    <property type="term" value="F:nucleic acid binding"/>
    <property type="evidence" value="ECO:0007669"/>
    <property type="project" value="InterPro"/>
</dbReference>
<name>A0A1B9H0D9_9TREE</name>
<dbReference type="GO" id="GO:0006397">
    <property type="term" value="P:mRNA processing"/>
    <property type="evidence" value="ECO:0007669"/>
    <property type="project" value="UniProtKB-KW"/>
</dbReference>
<dbReference type="Gene3D" id="3.40.30.10">
    <property type="entry name" value="Glutaredoxin"/>
    <property type="match status" value="1"/>
</dbReference>
<dbReference type="InterPro" id="IPR052565">
    <property type="entry name" value="Glutaredoxin-like_YDR286C"/>
</dbReference>
<feature type="compositionally biased region" description="Acidic residues" evidence="2">
    <location>
        <begin position="514"/>
        <end position="525"/>
    </location>
</feature>
<evidence type="ECO:0000256" key="1">
    <source>
        <dbReference type="ARBA" id="ARBA00022664"/>
    </source>
</evidence>
<gene>
    <name evidence="3" type="ORF">I316_01338</name>
</gene>
<feature type="compositionally biased region" description="Pro residues" evidence="2">
    <location>
        <begin position="578"/>
        <end position="589"/>
    </location>
</feature>
<feature type="region of interest" description="Disordered" evidence="2">
    <location>
        <begin position="464"/>
        <end position="745"/>
    </location>
</feature>
<dbReference type="PRINTS" id="PR01217">
    <property type="entry name" value="PRICHEXTENSN"/>
</dbReference>
<organism evidence="3 4">
    <name type="scientific">Kwoniella heveanensis BCC8398</name>
    <dbReference type="NCBI Taxonomy" id="1296120"/>
    <lineage>
        <taxon>Eukaryota</taxon>
        <taxon>Fungi</taxon>
        <taxon>Dikarya</taxon>
        <taxon>Basidiomycota</taxon>
        <taxon>Agaricomycotina</taxon>
        <taxon>Tremellomycetes</taxon>
        <taxon>Tremellales</taxon>
        <taxon>Cryptococcaceae</taxon>
        <taxon>Kwoniella</taxon>
    </lineage>
</organism>
<keyword evidence="4" id="KW-1185">Reference proteome</keyword>